<evidence type="ECO:0000256" key="1">
    <source>
        <dbReference type="SAM" id="SignalP"/>
    </source>
</evidence>
<feature type="signal peptide" evidence="1">
    <location>
        <begin position="1"/>
        <end position="24"/>
    </location>
</feature>
<evidence type="ECO:0000313" key="3">
    <source>
        <dbReference type="Proteomes" id="UP001302257"/>
    </source>
</evidence>
<proteinExistence type="predicted"/>
<feature type="chain" id="PRO_5045702206" evidence="1">
    <location>
        <begin position="25"/>
        <end position="57"/>
    </location>
</feature>
<name>A0ABZ0AXE1_9BURK</name>
<dbReference type="Proteomes" id="UP001302257">
    <property type="component" value="Chromosome"/>
</dbReference>
<evidence type="ECO:0000313" key="2">
    <source>
        <dbReference type="EMBL" id="WNO04298.1"/>
    </source>
</evidence>
<gene>
    <name evidence="2" type="ORF">RAN89_15530</name>
</gene>
<sequence>MKISSAKTGLALLIMGLASFVAHATPVVVLTKPNTYDTIYGVNFGTSSTYTTSFLGG</sequence>
<protein>
    <submittedName>
        <fullName evidence="2">Uncharacterized protein</fullName>
    </submittedName>
</protein>
<accession>A0ABZ0AXE1</accession>
<keyword evidence="1" id="KW-0732">Signal</keyword>
<organism evidence="2 3">
    <name type="scientific">Rhodoferax mekongensis</name>
    <dbReference type="NCBI Taxonomy" id="3068341"/>
    <lineage>
        <taxon>Bacteria</taxon>
        <taxon>Pseudomonadati</taxon>
        <taxon>Pseudomonadota</taxon>
        <taxon>Betaproteobacteria</taxon>
        <taxon>Burkholderiales</taxon>
        <taxon>Comamonadaceae</taxon>
        <taxon>Rhodoferax</taxon>
    </lineage>
</organism>
<dbReference type="EMBL" id="CP132507">
    <property type="protein sequence ID" value="WNO04298.1"/>
    <property type="molecule type" value="Genomic_DNA"/>
</dbReference>
<dbReference type="RefSeq" id="WP_313867150.1">
    <property type="nucleotide sequence ID" value="NZ_CP132507.1"/>
</dbReference>
<keyword evidence="3" id="KW-1185">Reference proteome</keyword>
<reference evidence="2 3" key="1">
    <citation type="submission" date="2023-08" db="EMBL/GenBank/DDBJ databases">
        <title>Rhodoferax potami sp. nov. and Rhodoferax mekongensis sp. nov., isolated from the Mekong River in Thailand.</title>
        <authorList>
            <person name="Kitikhun S."/>
            <person name="Charoenyingcharoen P."/>
            <person name="Siriarchawattana P."/>
            <person name="Likhitrattanapisal S."/>
            <person name="Nilsakha T."/>
            <person name="Chanpet A."/>
            <person name="Rattanawaree P."/>
            <person name="Ingsriswang S."/>
        </authorList>
    </citation>
    <scope>NUCLEOTIDE SEQUENCE [LARGE SCALE GENOMIC DNA]</scope>
    <source>
        <strain evidence="2 3">TBRC 17307</strain>
    </source>
</reference>